<evidence type="ECO:0000256" key="1">
    <source>
        <dbReference type="ARBA" id="ARBA00004651"/>
    </source>
</evidence>
<comment type="subcellular location">
    <subcellularLocation>
        <location evidence="1">Cell membrane</location>
        <topology evidence="1">Multi-pass membrane protein</topology>
    </subcellularLocation>
</comment>
<comment type="caution">
    <text evidence="9">The sequence shown here is derived from an EMBL/GenBank/DDBJ whole genome shotgun (WGS) entry which is preliminary data.</text>
</comment>
<dbReference type="RefSeq" id="WP_169379361.1">
    <property type="nucleotide sequence ID" value="NZ_JAAXLA010000002.1"/>
</dbReference>
<dbReference type="InterPro" id="IPR010432">
    <property type="entry name" value="RDD"/>
</dbReference>
<evidence type="ECO:0000256" key="2">
    <source>
        <dbReference type="ARBA" id="ARBA00022475"/>
    </source>
</evidence>
<dbReference type="InterPro" id="IPR051791">
    <property type="entry name" value="Pra-immunoreactive"/>
</dbReference>
<feature type="transmembrane region" description="Helical" evidence="7">
    <location>
        <begin position="121"/>
        <end position="140"/>
    </location>
</feature>
<evidence type="ECO:0000313" key="10">
    <source>
        <dbReference type="Proteomes" id="UP000820669"/>
    </source>
</evidence>
<dbReference type="PIRSF" id="PIRSF021697">
    <property type="entry name" value="UCP021697"/>
    <property type="match status" value="1"/>
</dbReference>
<feature type="transmembrane region" description="Helical" evidence="7">
    <location>
        <begin position="81"/>
        <end position="109"/>
    </location>
</feature>
<organism evidence="9 10">
    <name type="scientific">Pseudonocardia acidicola</name>
    <dbReference type="NCBI Taxonomy" id="2724939"/>
    <lineage>
        <taxon>Bacteria</taxon>
        <taxon>Bacillati</taxon>
        <taxon>Actinomycetota</taxon>
        <taxon>Actinomycetes</taxon>
        <taxon>Pseudonocardiales</taxon>
        <taxon>Pseudonocardiaceae</taxon>
        <taxon>Pseudonocardia</taxon>
    </lineage>
</organism>
<dbReference type="PANTHER" id="PTHR36115:SF6">
    <property type="entry name" value="PROLINE-RICH ANTIGEN HOMOLOG"/>
    <property type="match status" value="1"/>
</dbReference>
<reference evidence="9 10" key="1">
    <citation type="submission" date="2020-04" db="EMBL/GenBank/DDBJ databases">
        <authorList>
            <person name="Klaysubun C."/>
            <person name="Duangmal K."/>
            <person name="Lipun K."/>
        </authorList>
    </citation>
    <scope>NUCLEOTIDE SEQUENCE [LARGE SCALE GENOMIC DNA]</scope>
    <source>
        <strain evidence="9 10">K10HN5</strain>
    </source>
</reference>
<accession>A0ABX1S4Z2</accession>
<keyword evidence="10" id="KW-1185">Reference proteome</keyword>
<evidence type="ECO:0000256" key="4">
    <source>
        <dbReference type="ARBA" id="ARBA00022989"/>
    </source>
</evidence>
<dbReference type="Proteomes" id="UP000820669">
    <property type="component" value="Unassembled WGS sequence"/>
</dbReference>
<feature type="domain" description="RDD" evidence="8">
    <location>
        <begin position="43"/>
        <end position="153"/>
    </location>
</feature>
<keyword evidence="5 7" id="KW-0472">Membrane</keyword>
<keyword evidence="3 7" id="KW-0812">Transmembrane</keyword>
<evidence type="ECO:0000256" key="6">
    <source>
        <dbReference type="SAM" id="MobiDB-lite"/>
    </source>
</evidence>
<proteinExistence type="predicted"/>
<dbReference type="InterPro" id="IPR016795">
    <property type="entry name" value="UCP021697"/>
</dbReference>
<dbReference type="PANTHER" id="PTHR36115">
    <property type="entry name" value="PROLINE-RICH ANTIGEN HOMOLOG-RELATED"/>
    <property type="match status" value="1"/>
</dbReference>
<evidence type="ECO:0000259" key="8">
    <source>
        <dbReference type="Pfam" id="PF06271"/>
    </source>
</evidence>
<evidence type="ECO:0000256" key="5">
    <source>
        <dbReference type="ARBA" id="ARBA00023136"/>
    </source>
</evidence>
<keyword evidence="4 7" id="KW-1133">Transmembrane helix</keyword>
<dbReference type="EMBL" id="JAAXLA010000002">
    <property type="protein sequence ID" value="NMH95984.1"/>
    <property type="molecule type" value="Genomic_DNA"/>
</dbReference>
<gene>
    <name evidence="9" type="ORF">HF526_01385</name>
</gene>
<evidence type="ECO:0000256" key="3">
    <source>
        <dbReference type="ARBA" id="ARBA00022692"/>
    </source>
</evidence>
<name>A0ABX1S4Z2_9PSEU</name>
<keyword evidence="2" id="KW-1003">Cell membrane</keyword>
<feature type="transmembrane region" description="Helical" evidence="7">
    <location>
        <begin position="50"/>
        <end position="69"/>
    </location>
</feature>
<sequence length="161" mass="16866">MARWIDSWLPGSPVGSSAGPDGGTTSTYPGEKFGLPRNGVGAVAGFGRRLGAVTVDWLLGYLIALLFAGPDAFGAHSNFGWTVWLVWFVLTVVPVAIFGATAGMTALGIRVASIDSAALIGVPRALLRTVLLGVVIPALLRDADGRGWHDRAARTVVIRTR</sequence>
<evidence type="ECO:0000313" key="9">
    <source>
        <dbReference type="EMBL" id="NMH95984.1"/>
    </source>
</evidence>
<protein>
    <submittedName>
        <fullName evidence="9">RDD family protein</fullName>
    </submittedName>
</protein>
<dbReference type="Pfam" id="PF06271">
    <property type="entry name" value="RDD"/>
    <property type="match status" value="1"/>
</dbReference>
<feature type="region of interest" description="Disordered" evidence="6">
    <location>
        <begin position="1"/>
        <end position="31"/>
    </location>
</feature>
<evidence type="ECO:0000256" key="7">
    <source>
        <dbReference type="SAM" id="Phobius"/>
    </source>
</evidence>